<dbReference type="SMART" id="SM00530">
    <property type="entry name" value="HTH_XRE"/>
    <property type="match status" value="1"/>
</dbReference>
<dbReference type="InterPro" id="IPR050807">
    <property type="entry name" value="TransReg_Diox_bact_type"/>
</dbReference>
<dbReference type="PANTHER" id="PTHR46797:SF19">
    <property type="entry name" value="BLL2473 PROTEIN"/>
    <property type="match status" value="1"/>
</dbReference>
<dbReference type="PROSITE" id="PS50943">
    <property type="entry name" value="HTH_CROC1"/>
    <property type="match status" value="1"/>
</dbReference>
<name>A0A2U2BCL0_9BACT</name>
<keyword evidence="4" id="KW-1185">Reference proteome</keyword>
<dbReference type="RefSeq" id="WP_109263185.1">
    <property type="nucleotide sequence ID" value="NZ_QEWP01000002.1"/>
</dbReference>
<comment type="caution">
    <text evidence="3">The sequence shown here is derived from an EMBL/GenBank/DDBJ whole genome shotgun (WGS) entry which is preliminary data.</text>
</comment>
<dbReference type="InterPro" id="IPR014710">
    <property type="entry name" value="RmlC-like_jellyroll"/>
</dbReference>
<reference evidence="3 4" key="1">
    <citation type="submission" date="2018-05" db="EMBL/GenBank/DDBJ databases">
        <title>Marinilabilia rubrum sp. nov., isolated from saltern sediment.</title>
        <authorList>
            <person name="Zhang R."/>
        </authorList>
    </citation>
    <scope>NUCLEOTIDE SEQUENCE [LARGE SCALE GENOMIC DNA]</scope>
    <source>
        <strain evidence="3 4">WTE16</strain>
    </source>
</reference>
<accession>A0A2U2BCL0</accession>
<sequence length="187" mass="20784">MKPGEKIKLQREEKKLSLGEVAQRTLISEELLQKIESDEAAPSLGTLIKLARVFGVRLGTFLDDQKEKGAVVCRKEDNLHSENINVAGSQVKENLVFASLARQKSDRHMDPFLIEVVAGKETASKYSAHEGEEFIYILEGTVEVTYGKETHQLNAGDSIYYDSIVDHNIKVTKGQKALVLAVVYLPV</sequence>
<organism evidence="3 4">
    <name type="scientific">Marinilabilia rubra</name>
    <dbReference type="NCBI Taxonomy" id="2162893"/>
    <lineage>
        <taxon>Bacteria</taxon>
        <taxon>Pseudomonadati</taxon>
        <taxon>Bacteroidota</taxon>
        <taxon>Bacteroidia</taxon>
        <taxon>Marinilabiliales</taxon>
        <taxon>Marinilabiliaceae</taxon>
        <taxon>Marinilabilia</taxon>
    </lineage>
</organism>
<evidence type="ECO:0000313" key="3">
    <source>
        <dbReference type="EMBL" id="PWE00814.1"/>
    </source>
</evidence>
<dbReference type="OrthoDB" id="9805356at2"/>
<dbReference type="SUPFAM" id="SSF51182">
    <property type="entry name" value="RmlC-like cupins"/>
    <property type="match status" value="1"/>
</dbReference>
<evidence type="ECO:0000256" key="1">
    <source>
        <dbReference type="ARBA" id="ARBA00023125"/>
    </source>
</evidence>
<protein>
    <submittedName>
        <fullName evidence="3">DNA-binding protein</fullName>
    </submittedName>
</protein>
<proteinExistence type="predicted"/>
<dbReference type="Proteomes" id="UP000244956">
    <property type="component" value="Unassembled WGS sequence"/>
</dbReference>
<dbReference type="InterPro" id="IPR011051">
    <property type="entry name" value="RmlC_Cupin_sf"/>
</dbReference>
<dbReference type="EMBL" id="QEWP01000002">
    <property type="protein sequence ID" value="PWE00814.1"/>
    <property type="molecule type" value="Genomic_DNA"/>
</dbReference>
<dbReference type="Gene3D" id="1.10.260.40">
    <property type="entry name" value="lambda repressor-like DNA-binding domains"/>
    <property type="match status" value="1"/>
</dbReference>
<dbReference type="SUPFAM" id="SSF47413">
    <property type="entry name" value="lambda repressor-like DNA-binding domains"/>
    <property type="match status" value="1"/>
</dbReference>
<dbReference type="InterPro" id="IPR013096">
    <property type="entry name" value="Cupin_2"/>
</dbReference>
<dbReference type="GO" id="GO:0003700">
    <property type="term" value="F:DNA-binding transcription factor activity"/>
    <property type="evidence" value="ECO:0007669"/>
    <property type="project" value="TreeGrafter"/>
</dbReference>
<dbReference type="InterPro" id="IPR010982">
    <property type="entry name" value="Lambda_DNA-bd_dom_sf"/>
</dbReference>
<evidence type="ECO:0000313" key="4">
    <source>
        <dbReference type="Proteomes" id="UP000244956"/>
    </source>
</evidence>
<dbReference type="Gene3D" id="2.60.120.10">
    <property type="entry name" value="Jelly Rolls"/>
    <property type="match status" value="1"/>
</dbReference>
<dbReference type="GO" id="GO:0005829">
    <property type="term" value="C:cytosol"/>
    <property type="evidence" value="ECO:0007669"/>
    <property type="project" value="TreeGrafter"/>
</dbReference>
<evidence type="ECO:0000259" key="2">
    <source>
        <dbReference type="PROSITE" id="PS50943"/>
    </source>
</evidence>
<dbReference type="GO" id="GO:0003677">
    <property type="term" value="F:DNA binding"/>
    <property type="evidence" value="ECO:0007669"/>
    <property type="project" value="UniProtKB-KW"/>
</dbReference>
<dbReference type="Pfam" id="PF01381">
    <property type="entry name" value="HTH_3"/>
    <property type="match status" value="1"/>
</dbReference>
<dbReference type="Pfam" id="PF07883">
    <property type="entry name" value="Cupin_2"/>
    <property type="match status" value="1"/>
</dbReference>
<dbReference type="AlphaFoldDB" id="A0A2U2BCL0"/>
<dbReference type="CDD" id="cd00093">
    <property type="entry name" value="HTH_XRE"/>
    <property type="match status" value="1"/>
</dbReference>
<gene>
    <name evidence="3" type="ORF">DDZ16_04270</name>
</gene>
<dbReference type="PANTHER" id="PTHR46797">
    <property type="entry name" value="HTH-TYPE TRANSCRIPTIONAL REGULATOR"/>
    <property type="match status" value="1"/>
</dbReference>
<dbReference type="CDD" id="cd02209">
    <property type="entry name" value="cupin_XRE_C"/>
    <property type="match status" value="1"/>
</dbReference>
<dbReference type="InterPro" id="IPR001387">
    <property type="entry name" value="Cro/C1-type_HTH"/>
</dbReference>
<keyword evidence="1 3" id="KW-0238">DNA-binding</keyword>
<feature type="domain" description="HTH cro/C1-type" evidence="2">
    <location>
        <begin position="7"/>
        <end position="61"/>
    </location>
</feature>